<dbReference type="PIRSF" id="PIRSF004553">
    <property type="entry name" value="CHP00095"/>
    <property type="match status" value="1"/>
</dbReference>
<keyword evidence="4" id="KW-1185">Reference proteome</keyword>
<dbReference type="Pfam" id="PF03602">
    <property type="entry name" value="Cons_hypoth95"/>
    <property type="match status" value="1"/>
</dbReference>
<dbReference type="Proteomes" id="UP000663722">
    <property type="component" value="Chromosome"/>
</dbReference>
<evidence type="ECO:0000313" key="3">
    <source>
        <dbReference type="EMBL" id="QTA90687.1"/>
    </source>
</evidence>
<keyword evidence="1" id="KW-0489">Methyltransferase</keyword>
<sequence>MRIISGELKGRKLHSVRGMAIRPTADRVRESLFNILSSHVREAVVLDLFAGTGAFGIEALSRGAAFAVFIDKHKSALSTVARNIRSCGLENRTKTIKWDIQKNLNCIKLTSFSAFNLVFMDPPYNRNLIKPSLCNLRASGSLEKGAIVAVEHSLSEAIPENYTEYVIADQRKYGKTLVSFLNYMI</sequence>
<gene>
    <name evidence="3" type="primary">rsmD</name>
    <name evidence="3" type="ORF">dnm_067480</name>
</gene>
<keyword evidence="2" id="KW-0808">Transferase</keyword>
<dbReference type="InterPro" id="IPR029063">
    <property type="entry name" value="SAM-dependent_MTases_sf"/>
</dbReference>
<dbReference type="NCBIfam" id="TIGR00095">
    <property type="entry name" value="16S rRNA (guanine(966)-N(2))-methyltransferase RsmD"/>
    <property type="match status" value="1"/>
</dbReference>
<name>A0A975GR95_9BACT</name>
<dbReference type="GO" id="GO:0003676">
    <property type="term" value="F:nucleic acid binding"/>
    <property type="evidence" value="ECO:0007669"/>
    <property type="project" value="InterPro"/>
</dbReference>
<dbReference type="InterPro" id="IPR004398">
    <property type="entry name" value="RNA_MeTrfase_RsmD"/>
</dbReference>
<dbReference type="InterPro" id="IPR002052">
    <property type="entry name" value="DNA_methylase_N6_adenine_CS"/>
</dbReference>
<evidence type="ECO:0000256" key="1">
    <source>
        <dbReference type="ARBA" id="ARBA00022603"/>
    </source>
</evidence>
<reference evidence="3" key="1">
    <citation type="journal article" date="2021" name="Microb. Physiol.">
        <title>Proteogenomic Insights into the Physiology of Marine, Sulfate-Reducing, Filamentous Desulfonema limicola and Desulfonema magnum.</title>
        <authorList>
            <person name="Schnaars V."/>
            <person name="Wohlbrand L."/>
            <person name="Scheve S."/>
            <person name="Hinrichs C."/>
            <person name="Reinhardt R."/>
            <person name="Rabus R."/>
        </authorList>
    </citation>
    <scope>NUCLEOTIDE SEQUENCE</scope>
    <source>
        <strain evidence="3">4be13</strain>
    </source>
</reference>
<evidence type="ECO:0000313" key="4">
    <source>
        <dbReference type="Proteomes" id="UP000663722"/>
    </source>
</evidence>
<dbReference type="PROSITE" id="PS00092">
    <property type="entry name" value="N6_MTASE"/>
    <property type="match status" value="1"/>
</dbReference>
<organism evidence="3 4">
    <name type="scientific">Desulfonema magnum</name>
    <dbReference type="NCBI Taxonomy" id="45655"/>
    <lineage>
        <taxon>Bacteria</taxon>
        <taxon>Pseudomonadati</taxon>
        <taxon>Thermodesulfobacteriota</taxon>
        <taxon>Desulfobacteria</taxon>
        <taxon>Desulfobacterales</taxon>
        <taxon>Desulfococcaceae</taxon>
        <taxon>Desulfonema</taxon>
    </lineage>
</organism>
<dbReference type="RefSeq" id="WP_207678773.1">
    <property type="nucleotide sequence ID" value="NZ_CP061800.1"/>
</dbReference>
<dbReference type="AlphaFoldDB" id="A0A975GR95"/>
<dbReference type="PANTHER" id="PTHR43542">
    <property type="entry name" value="METHYLTRANSFERASE"/>
    <property type="match status" value="1"/>
</dbReference>
<proteinExistence type="predicted"/>
<dbReference type="PANTHER" id="PTHR43542:SF1">
    <property type="entry name" value="METHYLTRANSFERASE"/>
    <property type="match status" value="1"/>
</dbReference>
<dbReference type="Gene3D" id="3.40.50.150">
    <property type="entry name" value="Vaccinia Virus protein VP39"/>
    <property type="match status" value="1"/>
</dbReference>
<dbReference type="EMBL" id="CP061800">
    <property type="protein sequence ID" value="QTA90687.1"/>
    <property type="molecule type" value="Genomic_DNA"/>
</dbReference>
<protein>
    <submittedName>
        <fullName evidence="3">16S rRNA (Guanine(966)-N(2))-methyltransferase</fullName>
    </submittedName>
</protein>
<dbReference type="CDD" id="cd02440">
    <property type="entry name" value="AdoMet_MTases"/>
    <property type="match status" value="1"/>
</dbReference>
<accession>A0A975GR95</accession>
<dbReference type="SUPFAM" id="SSF53335">
    <property type="entry name" value="S-adenosyl-L-methionine-dependent methyltransferases"/>
    <property type="match status" value="1"/>
</dbReference>
<dbReference type="KEGG" id="dmm:dnm_067480"/>
<dbReference type="GO" id="GO:0031167">
    <property type="term" value="P:rRNA methylation"/>
    <property type="evidence" value="ECO:0007669"/>
    <property type="project" value="InterPro"/>
</dbReference>
<dbReference type="GO" id="GO:0008168">
    <property type="term" value="F:methyltransferase activity"/>
    <property type="evidence" value="ECO:0007669"/>
    <property type="project" value="UniProtKB-KW"/>
</dbReference>
<evidence type="ECO:0000256" key="2">
    <source>
        <dbReference type="ARBA" id="ARBA00022679"/>
    </source>
</evidence>